<dbReference type="AlphaFoldDB" id="A0A9K3GQ26"/>
<dbReference type="PANTHER" id="PTHR33406">
    <property type="entry name" value="MEMBRANE PROTEIN MJ1562-RELATED"/>
    <property type="match status" value="1"/>
</dbReference>
<dbReference type="PANTHER" id="PTHR33406:SF6">
    <property type="entry name" value="MEMBRANE PROTEIN YDGH-RELATED"/>
    <property type="match status" value="1"/>
</dbReference>
<dbReference type="Proteomes" id="UP000265618">
    <property type="component" value="Unassembled WGS sequence"/>
</dbReference>
<feature type="transmembrane region" description="Helical" evidence="2">
    <location>
        <begin position="185"/>
        <end position="207"/>
    </location>
</feature>
<sequence>LVFVFTPPESSDAYQADLALAEYFPQYRTQSIDCVYIECISCDSIKNTQVEQFTHDLEDALLAEWGTDTLVQFVGYYTTKDTDLDLVSSMFVSHTNPRVTFIEVVMDSQADAYSIPAFYDWMTGTMQTLTHTDLGDDYFVKAAGMDIMSQEMTMATTGDMEVMDMIVVPVAVLVIALFLGSFKLVLVLAVNVPICFIVSFALSYPVAQ</sequence>
<evidence type="ECO:0000313" key="4">
    <source>
        <dbReference type="Proteomes" id="UP000265618"/>
    </source>
</evidence>
<evidence type="ECO:0008006" key="5">
    <source>
        <dbReference type="Google" id="ProtNLM"/>
    </source>
</evidence>
<protein>
    <recommendedName>
        <fullName evidence="5">Membrane transport protein MMPL domain-containing protein</fullName>
    </recommendedName>
</protein>
<gene>
    <name evidence="3" type="ORF">KIPB_014320</name>
</gene>
<proteinExistence type="inferred from homology"/>
<comment type="similarity">
    <text evidence="1">Belongs to the resistance-nodulation-cell division (RND) (TC 2.A.6) family. MmpL subfamily.</text>
</comment>
<keyword evidence="4" id="KW-1185">Reference proteome</keyword>
<feature type="non-terminal residue" evidence="3">
    <location>
        <position position="208"/>
    </location>
</feature>
<feature type="non-terminal residue" evidence="3">
    <location>
        <position position="1"/>
    </location>
</feature>
<organism evidence="3 4">
    <name type="scientific">Kipferlia bialata</name>
    <dbReference type="NCBI Taxonomy" id="797122"/>
    <lineage>
        <taxon>Eukaryota</taxon>
        <taxon>Metamonada</taxon>
        <taxon>Carpediemonas-like organisms</taxon>
        <taxon>Kipferlia</taxon>
    </lineage>
</organism>
<keyword evidence="2" id="KW-0812">Transmembrane</keyword>
<reference evidence="3 4" key="1">
    <citation type="journal article" date="2018" name="PLoS ONE">
        <title>The draft genome of Kipferlia bialata reveals reductive genome evolution in fornicate parasites.</title>
        <authorList>
            <person name="Tanifuji G."/>
            <person name="Takabayashi S."/>
            <person name="Kume K."/>
            <person name="Takagi M."/>
            <person name="Nakayama T."/>
            <person name="Kamikawa R."/>
            <person name="Inagaki Y."/>
            <person name="Hashimoto T."/>
        </authorList>
    </citation>
    <scope>NUCLEOTIDE SEQUENCE [LARGE SCALE GENOMIC DNA]</scope>
    <source>
        <strain evidence="3">NY0173</strain>
    </source>
</reference>
<keyword evidence="2" id="KW-0472">Membrane</keyword>
<evidence type="ECO:0000313" key="3">
    <source>
        <dbReference type="EMBL" id="GIQ91182.1"/>
    </source>
</evidence>
<comment type="caution">
    <text evidence="3">The sequence shown here is derived from an EMBL/GenBank/DDBJ whole genome shotgun (WGS) entry which is preliminary data.</text>
</comment>
<keyword evidence="2" id="KW-1133">Transmembrane helix</keyword>
<evidence type="ECO:0000256" key="2">
    <source>
        <dbReference type="SAM" id="Phobius"/>
    </source>
</evidence>
<dbReference type="GO" id="GO:0016020">
    <property type="term" value="C:membrane"/>
    <property type="evidence" value="ECO:0007669"/>
    <property type="project" value="TreeGrafter"/>
</dbReference>
<dbReference type="InterPro" id="IPR050545">
    <property type="entry name" value="Mycobact_MmpL"/>
</dbReference>
<feature type="transmembrane region" description="Helical" evidence="2">
    <location>
        <begin position="162"/>
        <end position="179"/>
    </location>
</feature>
<evidence type="ECO:0000256" key="1">
    <source>
        <dbReference type="ARBA" id="ARBA00010157"/>
    </source>
</evidence>
<name>A0A9K3GQ26_9EUKA</name>
<accession>A0A9K3GQ26</accession>
<dbReference type="EMBL" id="BDIP01007282">
    <property type="protein sequence ID" value="GIQ91182.1"/>
    <property type="molecule type" value="Genomic_DNA"/>
</dbReference>